<accession>A0ABM3QIQ8</accession>
<dbReference type="PANTHER" id="PTHR33167:SF29">
    <property type="entry name" value="T28K15.14 PROTEIN"/>
    <property type="match status" value="1"/>
</dbReference>
<dbReference type="RefSeq" id="XP_056683239.1">
    <property type="nucleotide sequence ID" value="XM_056827261.1"/>
</dbReference>
<dbReference type="Proteomes" id="UP000813463">
    <property type="component" value="Chromosome 4"/>
</dbReference>
<proteinExistence type="predicted"/>
<gene>
    <name evidence="2" type="primary">LOC110798219</name>
</gene>
<dbReference type="GeneID" id="110798219"/>
<protein>
    <submittedName>
        <fullName evidence="2">Uncharacterized protein isoform X4</fullName>
    </submittedName>
</protein>
<name>A0ABM3QIQ8_SPIOL</name>
<evidence type="ECO:0000313" key="2">
    <source>
        <dbReference type="RefSeq" id="XP_056683239.1"/>
    </source>
</evidence>
<keyword evidence="1" id="KW-1185">Reference proteome</keyword>
<sequence>MQEWGSVELSARATYFSNVLKGKMLDRGDLDLNSVQSSRDLFKETMLDQELVFRRQDMLTPLVNHFPLLFLQVFELHELYRKQTAIMENLKQKGLDNYNLRKGGLTPVPVNQINQLKCSMAEYMQFEKFSLDCELQKQPPVSMSMQKPLDLQLSADEFISQCDNSSRQEEISKNYSQNKAVFGLLITCEFSL</sequence>
<reference evidence="1" key="1">
    <citation type="journal article" date="2021" name="Nat. Commun.">
        <title>Genomic analyses provide insights into spinach domestication and the genetic basis of agronomic traits.</title>
        <authorList>
            <person name="Cai X."/>
            <person name="Sun X."/>
            <person name="Xu C."/>
            <person name="Sun H."/>
            <person name="Wang X."/>
            <person name="Ge C."/>
            <person name="Zhang Z."/>
            <person name="Wang Q."/>
            <person name="Fei Z."/>
            <person name="Jiao C."/>
            <person name="Wang Q."/>
        </authorList>
    </citation>
    <scope>NUCLEOTIDE SEQUENCE [LARGE SCALE GENOMIC DNA]</scope>
    <source>
        <strain evidence="1">cv. Varoflay</strain>
    </source>
</reference>
<dbReference type="PANTHER" id="PTHR33167">
    <property type="entry name" value="TRANSCRIPTION FACTOR, PUTATIVE (DUF863)-RELATED"/>
    <property type="match status" value="1"/>
</dbReference>
<evidence type="ECO:0000313" key="1">
    <source>
        <dbReference type="Proteomes" id="UP000813463"/>
    </source>
</evidence>
<reference evidence="2" key="2">
    <citation type="submission" date="2025-08" db="UniProtKB">
        <authorList>
            <consortium name="RefSeq"/>
        </authorList>
    </citation>
    <scope>IDENTIFICATION</scope>
    <source>
        <tissue evidence="2">Leaf</tissue>
    </source>
</reference>
<organism evidence="1 2">
    <name type="scientific">Spinacia oleracea</name>
    <name type="common">Spinach</name>
    <dbReference type="NCBI Taxonomy" id="3562"/>
    <lineage>
        <taxon>Eukaryota</taxon>
        <taxon>Viridiplantae</taxon>
        <taxon>Streptophyta</taxon>
        <taxon>Embryophyta</taxon>
        <taxon>Tracheophyta</taxon>
        <taxon>Spermatophyta</taxon>
        <taxon>Magnoliopsida</taxon>
        <taxon>eudicotyledons</taxon>
        <taxon>Gunneridae</taxon>
        <taxon>Pentapetalae</taxon>
        <taxon>Caryophyllales</taxon>
        <taxon>Chenopodiaceae</taxon>
        <taxon>Chenopodioideae</taxon>
        <taxon>Anserineae</taxon>
        <taxon>Spinacia</taxon>
    </lineage>
</organism>